<reference evidence="6 7" key="1">
    <citation type="journal article" date="2018" name="Nat. Ecol. Evol.">
        <title>Pezizomycetes genomes reveal the molecular basis of ectomycorrhizal truffle lifestyle.</title>
        <authorList>
            <person name="Murat C."/>
            <person name="Payen T."/>
            <person name="Noel B."/>
            <person name="Kuo A."/>
            <person name="Morin E."/>
            <person name="Chen J."/>
            <person name="Kohler A."/>
            <person name="Krizsan K."/>
            <person name="Balestrini R."/>
            <person name="Da Silva C."/>
            <person name="Montanini B."/>
            <person name="Hainaut M."/>
            <person name="Levati E."/>
            <person name="Barry K.W."/>
            <person name="Belfiori B."/>
            <person name="Cichocki N."/>
            <person name="Clum A."/>
            <person name="Dockter R.B."/>
            <person name="Fauchery L."/>
            <person name="Guy J."/>
            <person name="Iotti M."/>
            <person name="Le Tacon F."/>
            <person name="Lindquist E.A."/>
            <person name="Lipzen A."/>
            <person name="Malagnac F."/>
            <person name="Mello A."/>
            <person name="Molinier V."/>
            <person name="Miyauchi S."/>
            <person name="Poulain J."/>
            <person name="Riccioni C."/>
            <person name="Rubini A."/>
            <person name="Sitrit Y."/>
            <person name="Splivallo R."/>
            <person name="Traeger S."/>
            <person name="Wang M."/>
            <person name="Zifcakova L."/>
            <person name="Wipf D."/>
            <person name="Zambonelli A."/>
            <person name="Paolocci F."/>
            <person name="Nowrousian M."/>
            <person name="Ottonello S."/>
            <person name="Baldrian P."/>
            <person name="Spatafora J.W."/>
            <person name="Henrissat B."/>
            <person name="Nagy L.G."/>
            <person name="Aury J.M."/>
            <person name="Wincker P."/>
            <person name="Grigoriev I.V."/>
            <person name="Bonfante P."/>
            <person name="Martin F.M."/>
        </authorList>
    </citation>
    <scope>NUCLEOTIDE SEQUENCE [LARGE SCALE GENOMIC DNA]</scope>
    <source>
        <strain evidence="6 7">RN42</strain>
    </source>
</reference>
<evidence type="ECO:0000256" key="3">
    <source>
        <dbReference type="ARBA" id="ARBA00035107"/>
    </source>
</evidence>
<dbReference type="InterPro" id="IPR002492">
    <property type="entry name" value="Transposase_Tc1-like"/>
</dbReference>
<evidence type="ECO:0000256" key="2">
    <source>
        <dbReference type="ARBA" id="ARBA00014317"/>
    </source>
</evidence>
<gene>
    <name evidence="6" type="ORF">BJ508DRAFT_199850</name>
</gene>
<dbReference type="InterPro" id="IPR001387">
    <property type="entry name" value="Cro/C1-type_HTH"/>
</dbReference>
<feature type="non-terminal residue" evidence="6">
    <location>
        <position position="158"/>
    </location>
</feature>
<name>A0A3N4I7X5_ASCIM</name>
<evidence type="ECO:0000256" key="1">
    <source>
        <dbReference type="ARBA" id="ARBA00009802"/>
    </source>
</evidence>
<protein>
    <recommendedName>
        <fullName evidence="2">Multiprotein-bridging factor 1</fullName>
    </recommendedName>
</protein>
<dbReference type="EMBL" id="ML119690">
    <property type="protein sequence ID" value="RPA80281.1"/>
    <property type="molecule type" value="Genomic_DNA"/>
</dbReference>
<dbReference type="InterPro" id="IPR036397">
    <property type="entry name" value="RNaseH_sf"/>
</dbReference>
<dbReference type="GO" id="GO:0003677">
    <property type="term" value="F:DNA binding"/>
    <property type="evidence" value="ECO:0007669"/>
    <property type="project" value="InterPro"/>
</dbReference>
<accession>A0A3N4I7X5</accession>
<proteinExistence type="inferred from homology"/>
<evidence type="ECO:0000256" key="4">
    <source>
        <dbReference type="SAM" id="MobiDB-lite"/>
    </source>
</evidence>
<evidence type="ECO:0000313" key="6">
    <source>
        <dbReference type="EMBL" id="RPA80281.1"/>
    </source>
</evidence>
<dbReference type="AlphaFoldDB" id="A0A3N4I7X5"/>
<comment type="function">
    <text evidence="3">Transcriptional coactivator that stimulates GCN4-dependent transcriptional activity by bridging the DNA-binding region of GCN4 and TBP (SPT15), thereby recruiting TBP to GCN4-bound promoters. Involved in induction of the ribosome quality control (RQC) pathway; a pathway that degrades nascent peptide chains during problematic translation. Required to prevent stalled ribosomes from frameshifting.</text>
</comment>
<dbReference type="Gene3D" id="1.10.260.40">
    <property type="entry name" value="lambda repressor-like DNA-binding domains"/>
    <property type="match status" value="1"/>
</dbReference>
<dbReference type="Proteomes" id="UP000275078">
    <property type="component" value="Unassembled WGS sequence"/>
</dbReference>
<feature type="non-terminal residue" evidence="6">
    <location>
        <position position="1"/>
    </location>
</feature>
<dbReference type="GO" id="GO:0015074">
    <property type="term" value="P:DNA integration"/>
    <property type="evidence" value="ECO:0007669"/>
    <property type="project" value="InterPro"/>
</dbReference>
<evidence type="ECO:0000259" key="5">
    <source>
        <dbReference type="Pfam" id="PF01498"/>
    </source>
</evidence>
<dbReference type="OrthoDB" id="4349822at2759"/>
<evidence type="ECO:0000313" key="7">
    <source>
        <dbReference type="Proteomes" id="UP000275078"/>
    </source>
</evidence>
<dbReference type="CDD" id="cd00093">
    <property type="entry name" value="HTH_XRE"/>
    <property type="match status" value="1"/>
</dbReference>
<dbReference type="InterPro" id="IPR010982">
    <property type="entry name" value="Lambda_DNA-bd_dom_sf"/>
</dbReference>
<dbReference type="Gene3D" id="3.30.420.10">
    <property type="entry name" value="Ribonuclease H-like superfamily/Ribonuclease H"/>
    <property type="match status" value="1"/>
</dbReference>
<sequence>EAGLTQQQVSDKLNVPRRTVGHWAQSRRTRRPGASRSGRPLKLDKHDIRRLIARIHSSWEGRKLSWRKLARDCGLDVCGQTIKNHLEAVGYHRCKACKKPFISKKAQEDRVLYAEEHGDKPKEYWRVHMYADECHFNTAERGTVYVTRKSHERYHPQC</sequence>
<feature type="region of interest" description="Disordered" evidence="4">
    <location>
        <begin position="19"/>
        <end position="41"/>
    </location>
</feature>
<comment type="similarity">
    <text evidence="1">Belongs to the MBF1 family.</text>
</comment>
<dbReference type="GO" id="GO:0006313">
    <property type="term" value="P:DNA transposition"/>
    <property type="evidence" value="ECO:0007669"/>
    <property type="project" value="InterPro"/>
</dbReference>
<organism evidence="6 7">
    <name type="scientific">Ascobolus immersus RN42</name>
    <dbReference type="NCBI Taxonomy" id="1160509"/>
    <lineage>
        <taxon>Eukaryota</taxon>
        <taxon>Fungi</taxon>
        <taxon>Dikarya</taxon>
        <taxon>Ascomycota</taxon>
        <taxon>Pezizomycotina</taxon>
        <taxon>Pezizomycetes</taxon>
        <taxon>Pezizales</taxon>
        <taxon>Ascobolaceae</taxon>
        <taxon>Ascobolus</taxon>
    </lineage>
</organism>
<keyword evidence="7" id="KW-1185">Reference proteome</keyword>
<feature type="domain" description="Transposase Tc1-like" evidence="5">
    <location>
        <begin position="61"/>
        <end position="117"/>
    </location>
</feature>
<dbReference type="Pfam" id="PF01498">
    <property type="entry name" value="HTH_Tnp_Tc3_2"/>
    <property type="match status" value="1"/>
</dbReference>
<dbReference type="STRING" id="1160509.A0A3N4I7X5"/>